<dbReference type="PROSITE" id="PS01326">
    <property type="entry name" value="DAP_EPIMERASE"/>
    <property type="match status" value="1"/>
</dbReference>
<comment type="similarity">
    <text evidence="3">Belongs to the diaminopimelate epimerase family.</text>
</comment>
<dbReference type="FunFam" id="3.10.310.10:FF:000009">
    <property type="entry name" value="Diaminopimelate epimerase chloroplastic"/>
    <property type="match status" value="1"/>
</dbReference>
<comment type="catalytic activity">
    <reaction evidence="8">
        <text>(2S,6S)-2,6-diaminopimelate = meso-2,6-diaminopimelate</text>
        <dbReference type="Rhea" id="RHEA:15393"/>
        <dbReference type="ChEBI" id="CHEBI:57609"/>
        <dbReference type="ChEBI" id="CHEBI:57791"/>
        <dbReference type="EC" id="5.1.1.7"/>
    </reaction>
</comment>
<accession>A0A9R0WJG1</accession>
<dbReference type="GO" id="GO:0009507">
    <property type="term" value="C:chloroplast"/>
    <property type="evidence" value="ECO:0007669"/>
    <property type="project" value="UniProtKB-SubCell"/>
</dbReference>
<dbReference type="GO" id="GO:0008837">
    <property type="term" value="F:diaminopimelate epimerase activity"/>
    <property type="evidence" value="ECO:0007669"/>
    <property type="project" value="UniProtKB-EC"/>
</dbReference>
<organism evidence="9 10">
    <name type="scientific">Triticum turgidum subsp. durum</name>
    <name type="common">Durum wheat</name>
    <name type="synonym">Triticum durum</name>
    <dbReference type="NCBI Taxonomy" id="4567"/>
    <lineage>
        <taxon>Eukaryota</taxon>
        <taxon>Viridiplantae</taxon>
        <taxon>Streptophyta</taxon>
        <taxon>Embryophyta</taxon>
        <taxon>Tracheophyta</taxon>
        <taxon>Spermatophyta</taxon>
        <taxon>Magnoliopsida</taxon>
        <taxon>Liliopsida</taxon>
        <taxon>Poales</taxon>
        <taxon>Poaceae</taxon>
        <taxon>BOP clade</taxon>
        <taxon>Pooideae</taxon>
        <taxon>Triticodae</taxon>
        <taxon>Triticeae</taxon>
        <taxon>Triticinae</taxon>
        <taxon>Triticum</taxon>
    </lineage>
</organism>
<dbReference type="GO" id="GO:0009089">
    <property type="term" value="P:lysine biosynthetic process via diaminopimelate"/>
    <property type="evidence" value="ECO:0007669"/>
    <property type="project" value="InterPro"/>
</dbReference>
<evidence type="ECO:0000256" key="2">
    <source>
        <dbReference type="ARBA" id="ARBA00005196"/>
    </source>
</evidence>
<dbReference type="SUPFAM" id="SSF54506">
    <property type="entry name" value="Diaminopimelate epimerase-like"/>
    <property type="match status" value="2"/>
</dbReference>
<dbReference type="Gene3D" id="3.10.310.10">
    <property type="entry name" value="Diaminopimelate Epimerase, Chain A, domain 1"/>
    <property type="match status" value="2"/>
</dbReference>
<evidence type="ECO:0000256" key="4">
    <source>
        <dbReference type="ARBA" id="ARBA00013080"/>
    </source>
</evidence>
<dbReference type="EMBL" id="LT934119">
    <property type="protein sequence ID" value="VAI13966.1"/>
    <property type="molecule type" value="Genomic_DNA"/>
</dbReference>
<keyword evidence="6" id="KW-0457">Lysine biosynthesis</keyword>
<dbReference type="Gramene" id="TRITD5Av1G044070.2">
    <property type="protein sequence ID" value="TRITD5Av1G044070.2"/>
    <property type="gene ID" value="TRITD5Av1G044070"/>
</dbReference>
<proteinExistence type="inferred from homology"/>
<dbReference type="AlphaFoldDB" id="A0A9R0WJG1"/>
<evidence type="ECO:0000256" key="3">
    <source>
        <dbReference type="ARBA" id="ARBA00010219"/>
    </source>
</evidence>
<dbReference type="PANTHER" id="PTHR31689:SF0">
    <property type="entry name" value="DIAMINOPIMELATE EPIMERASE"/>
    <property type="match status" value="1"/>
</dbReference>
<evidence type="ECO:0000256" key="8">
    <source>
        <dbReference type="ARBA" id="ARBA00051712"/>
    </source>
</evidence>
<dbReference type="OMA" id="MEIAATN"/>
<sequence length="370" mass="39929">MSPAAAAARVTSFAANFTTSTAPSSGGRLLRPFCGNPRPRRAVASMAVSAPKSPAAASFLERRESERALHFGKYQGLGNDFIMVDNRDSAVPKVAPEEAAKLCDRNFGIGADGVIFVLPGVNGADYTMRIFNSDGSEPEMCGNGVRCFARFIAEVENLQGTHSFKIHTGAGLIIPEIQDDGKKAYTTIVFHSYYSIMSKVKVDMGEPILYGPDVPTKLPSTKNEAVVKAELAIDGLAWHVTCVSMGNPHCITFGSKELKVLHVDDLKLSDIGPKFEHHEMFPARTNTEFVEVLSRSHLKMRVWERGAGATLACGTGACAVVVAAVLEGRAERKCVVDLPGGPLEIEWREDNNHVYMTGPAEAVFYGSVVH</sequence>
<protein>
    <recommendedName>
        <fullName evidence="4">diaminopimelate epimerase</fullName>
        <ecNumber evidence="4">5.1.1.7</ecNumber>
    </recommendedName>
</protein>
<keyword evidence="7" id="KW-0413">Isomerase</keyword>
<dbReference type="NCBIfam" id="TIGR00652">
    <property type="entry name" value="DapF"/>
    <property type="match status" value="1"/>
</dbReference>
<dbReference type="Pfam" id="PF01678">
    <property type="entry name" value="DAP_epimerase"/>
    <property type="match status" value="2"/>
</dbReference>
<dbReference type="PANTHER" id="PTHR31689">
    <property type="entry name" value="DIAMINOPIMELATE EPIMERASE, CHLOROPLASTIC"/>
    <property type="match status" value="1"/>
</dbReference>
<dbReference type="InterPro" id="IPR001653">
    <property type="entry name" value="DAP_epimerase_DapF"/>
</dbReference>
<evidence type="ECO:0000313" key="9">
    <source>
        <dbReference type="EMBL" id="VAI13966.1"/>
    </source>
</evidence>
<evidence type="ECO:0000256" key="5">
    <source>
        <dbReference type="ARBA" id="ARBA00022605"/>
    </source>
</evidence>
<evidence type="ECO:0000256" key="7">
    <source>
        <dbReference type="ARBA" id="ARBA00023235"/>
    </source>
</evidence>
<keyword evidence="5" id="KW-0028">Amino-acid biosynthesis</keyword>
<gene>
    <name evidence="9" type="ORF">TRITD_5Av1G044070</name>
</gene>
<dbReference type="Proteomes" id="UP000324705">
    <property type="component" value="Chromosome 5A"/>
</dbReference>
<dbReference type="FunFam" id="3.10.310.10:FF:000011">
    <property type="entry name" value="Diaminopimelate epimerase, chloroplastic"/>
    <property type="match status" value="1"/>
</dbReference>
<dbReference type="HAMAP" id="MF_00197">
    <property type="entry name" value="DAP_epimerase"/>
    <property type="match status" value="1"/>
</dbReference>
<comment type="pathway">
    <text evidence="2">Amino-acid biosynthesis; L-lysine biosynthesis via DAP pathway; DL-2,6-diaminopimelate from LL-2,6-diaminopimelate: step 1/1.</text>
</comment>
<name>A0A9R0WJG1_TRITD</name>
<comment type="subcellular location">
    <subcellularLocation>
        <location evidence="1">Plastid</location>
        <location evidence="1">Chloroplast</location>
    </subcellularLocation>
</comment>
<dbReference type="GO" id="GO:0005829">
    <property type="term" value="C:cytosol"/>
    <property type="evidence" value="ECO:0007669"/>
    <property type="project" value="TreeGrafter"/>
</dbReference>
<keyword evidence="10" id="KW-1185">Reference proteome</keyword>
<evidence type="ECO:0000256" key="1">
    <source>
        <dbReference type="ARBA" id="ARBA00004229"/>
    </source>
</evidence>
<dbReference type="EC" id="5.1.1.7" evidence="4"/>
<reference evidence="9 10" key="1">
    <citation type="submission" date="2017-09" db="EMBL/GenBank/DDBJ databases">
        <authorList>
            <consortium name="International Durum Wheat Genome Sequencing Consortium (IDWGSC)"/>
            <person name="Milanesi L."/>
        </authorList>
    </citation>
    <scope>NUCLEOTIDE SEQUENCE [LARGE SCALE GENOMIC DNA]</scope>
    <source>
        <strain evidence="10">cv. Svevo</strain>
    </source>
</reference>
<evidence type="ECO:0000313" key="10">
    <source>
        <dbReference type="Proteomes" id="UP000324705"/>
    </source>
</evidence>
<dbReference type="InterPro" id="IPR018510">
    <property type="entry name" value="DAP_epimerase_AS"/>
</dbReference>
<evidence type="ECO:0000256" key="6">
    <source>
        <dbReference type="ARBA" id="ARBA00023154"/>
    </source>
</evidence>